<sequence>MNEKQKRKTEMATLWLGRPQQDGKAEGCGRCGNGNWELRGT</sequence>
<evidence type="ECO:0000313" key="2">
    <source>
        <dbReference type="EMBL" id="MBX26098.1"/>
    </source>
</evidence>
<organism evidence="2">
    <name type="scientific">Rhizophora mucronata</name>
    <name type="common">Asiatic mangrove</name>
    <dbReference type="NCBI Taxonomy" id="61149"/>
    <lineage>
        <taxon>Eukaryota</taxon>
        <taxon>Viridiplantae</taxon>
        <taxon>Streptophyta</taxon>
        <taxon>Embryophyta</taxon>
        <taxon>Tracheophyta</taxon>
        <taxon>Spermatophyta</taxon>
        <taxon>Magnoliopsida</taxon>
        <taxon>eudicotyledons</taxon>
        <taxon>Gunneridae</taxon>
        <taxon>Pentapetalae</taxon>
        <taxon>rosids</taxon>
        <taxon>fabids</taxon>
        <taxon>Malpighiales</taxon>
        <taxon>Rhizophoraceae</taxon>
        <taxon>Rhizophora</taxon>
    </lineage>
</organism>
<dbReference type="AlphaFoldDB" id="A0A2P2M795"/>
<proteinExistence type="predicted"/>
<feature type="compositionally biased region" description="Basic and acidic residues" evidence="1">
    <location>
        <begin position="1"/>
        <end position="10"/>
    </location>
</feature>
<protein>
    <submittedName>
        <fullName evidence="2">Uncharacterized protein</fullName>
    </submittedName>
</protein>
<evidence type="ECO:0000256" key="1">
    <source>
        <dbReference type="SAM" id="MobiDB-lite"/>
    </source>
</evidence>
<accession>A0A2P2M795</accession>
<feature type="region of interest" description="Disordered" evidence="1">
    <location>
        <begin position="1"/>
        <end position="27"/>
    </location>
</feature>
<name>A0A2P2M795_RHIMU</name>
<dbReference type="EMBL" id="GGEC01045614">
    <property type="protein sequence ID" value="MBX26098.1"/>
    <property type="molecule type" value="Transcribed_RNA"/>
</dbReference>
<reference evidence="2" key="1">
    <citation type="submission" date="2018-02" db="EMBL/GenBank/DDBJ databases">
        <title>Rhizophora mucronata_Transcriptome.</title>
        <authorList>
            <person name="Meera S.P."/>
            <person name="Sreeshan A."/>
            <person name="Augustine A."/>
        </authorList>
    </citation>
    <scope>NUCLEOTIDE SEQUENCE</scope>
    <source>
        <tissue evidence="2">Leaf</tissue>
    </source>
</reference>